<evidence type="ECO:0000256" key="1">
    <source>
        <dbReference type="SAM" id="MobiDB-lite"/>
    </source>
</evidence>
<proteinExistence type="predicted"/>
<keyword evidence="3" id="KW-1185">Reference proteome</keyword>
<comment type="caution">
    <text evidence="2">The sequence shown here is derived from an EMBL/GenBank/DDBJ whole genome shotgun (WGS) entry which is preliminary data.</text>
</comment>
<dbReference type="Proteomes" id="UP001066276">
    <property type="component" value="Chromosome 10"/>
</dbReference>
<dbReference type="EMBL" id="JANPWB010000014">
    <property type="protein sequence ID" value="KAJ1099732.1"/>
    <property type="molecule type" value="Genomic_DNA"/>
</dbReference>
<sequence>MWSRSLCPECSGPLSAGPTGQPRTRLALHLQAISLCSAVDPSQLPPFPDVTPARVSQRRSVRCQTGSSDESVERKLPQSAAAMIARLAMPPN</sequence>
<gene>
    <name evidence="2" type="ORF">NDU88_004830</name>
</gene>
<evidence type="ECO:0000313" key="2">
    <source>
        <dbReference type="EMBL" id="KAJ1099732.1"/>
    </source>
</evidence>
<accession>A0AAV7M869</accession>
<reference evidence="2" key="1">
    <citation type="journal article" date="2022" name="bioRxiv">
        <title>Sequencing and chromosome-scale assembly of the giantPleurodeles waltlgenome.</title>
        <authorList>
            <person name="Brown T."/>
            <person name="Elewa A."/>
            <person name="Iarovenko S."/>
            <person name="Subramanian E."/>
            <person name="Araus A.J."/>
            <person name="Petzold A."/>
            <person name="Susuki M."/>
            <person name="Suzuki K.-i.T."/>
            <person name="Hayashi T."/>
            <person name="Toyoda A."/>
            <person name="Oliveira C."/>
            <person name="Osipova E."/>
            <person name="Leigh N.D."/>
            <person name="Simon A."/>
            <person name="Yun M.H."/>
        </authorList>
    </citation>
    <scope>NUCLEOTIDE SEQUENCE</scope>
    <source>
        <strain evidence="2">20211129_DDA</strain>
        <tissue evidence="2">Liver</tissue>
    </source>
</reference>
<feature type="region of interest" description="Disordered" evidence="1">
    <location>
        <begin position="1"/>
        <end position="21"/>
    </location>
</feature>
<name>A0AAV7M869_PLEWA</name>
<feature type="region of interest" description="Disordered" evidence="1">
    <location>
        <begin position="47"/>
        <end position="74"/>
    </location>
</feature>
<organism evidence="2 3">
    <name type="scientific">Pleurodeles waltl</name>
    <name type="common">Iberian ribbed newt</name>
    <dbReference type="NCBI Taxonomy" id="8319"/>
    <lineage>
        <taxon>Eukaryota</taxon>
        <taxon>Metazoa</taxon>
        <taxon>Chordata</taxon>
        <taxon>Craniata</taxon>
        <taxon>Vertebrata</taxon>
        <taxon>Euteleostomi</taxon>
        <taxon>Amphibia</taxon>
        <taxon>Batrachia</taxon>
        <taxon>Caudata</taxon>
        <taxon>Salamandroidea</taxon>
        <taxon>Salamandridae</taxon>
        <taxon>Pleurodelinae</taxon>
        <taxon>Pleurodeles</taxon>
    </lineage>
</organism>
<protein>
    <submittedName>
        <fullName evidence="2">Uncharacterized protein</fullName>
    </submittedName>
</protein>
<evidence type="ECO:0000313" key="3">
    <source>
        <dbReference type="Proteomes" id="UP001066276"/>
    </source>
</evidence>
<dbReference type="AlphaFoldDB" id="A0AAV7M869"/>